<gene>
    <name evidence="1" type="ORF">VV01_19760</name>
</gene>
<accession>A0A0L6CMT6</accession>
<name>A0A0L6CMT6_9MICO</name>
<keyword evidence="2" id="KW-1185">Reference proteome</keyword>
<proteinExistence type="predicted"/>
<evidence type="ECO:0000313" key="1">
    <source>
        <dbReference type="EMBL" id="KNX38863.1"/>
    </source>
</evidence>
<dbReference type="Proteomes" id="UP000037397">
    <property type="component" value="Unassembled WGS sequence"/>
</dbReference>
<dbReference type="EMBL" id="LAIR01000002">
    <property type="protein sequence ID" value="KNX38863.1"/>
    <property type="molecule type" value="Genomic_DNA"/>
</dbReference>
<dbReference type="RefSeq" id="WP_050671388.1">
    <property type="nucleotide sequence ID" value="NZ_LAIR01000002.1"/>
</dbReference>
<dbReference type="STRING" id="1631356.VV01_19760"/>
<comment type="caution">
    <text evidence="1">The sequence shown here is derived from an EMBL/GenBank/DDBJ whole genome shotgun (WGS) entry which is preliminary data.</text>
</comment>
<dbReference type="AlphaFoldDB" id="A0A0L6CMT6"/>
<protein>
    <submittedName>
        <fullName evidence="1">Uncharacterized protein</fullName>
    </submittedName>
</protein>
<dbReference type="OrthoDB" id="9781481at2"/>
<reference evidence="2" key="1">
    <citation type="submission" date="2015-03" db="EMBL/GenBank/DDBJ databases">
        <title>Luteipulveratus halotolerans sp. nov., a novel actinobacterium (Dermacoccaceae) from Sarawak, Malaysia.</title>
        <authorList>
            <person name="Juboi H."/>
            <person name="Basik A."/>
            <person name="Shamsul S.S."/>
            <person name="Arnold P."/>
            <person name="Schmitt E.K."/>
            <person name="Sanglier J.-J."/>
            <person name="Yeo T."/>
        </authorList>
    </citation>
    <scope>NUCLEOTIDE SEQUENCE [LARGE SCALE GENOMIC DNA]</scope>
    <source>
        <strain evidence="2">C296001</strain>
    </source>
</reference>
<evidence type="ECO:0000313" key="2">
    <source>
        <dbReference type="Proteomes" id="UP000037397"/>
    </source>
</evidence>
<organism evidence="1 2">
    <name type="scientific">Luteipulveratus halotolerans</name>
    <dbReference type="NCBI Taxonomy" id="1631356"/>
    <lineage>
        <taxon>Bacteria</taxon>
        <taxon>Bacillati</taxon>
        <taxon>Actinomycetota</taxon>
        <taxon>Actinomycetes</taxon>
        <taxon>Micrococcales</taxon>
        <taxon>Dermacoccaceae</taxon>
        <taxon>Luteipulveratus</taxon>
    </lineage>
</organism>
<sequence length="81" mass="9090">MARVRKVEPGRQDVRVHRSEVDCFHQVAVASDQTRYLHLSTYAPDAGRDASKAGPSLQLDENAARQLMAVIRKTFPDIDQV</sequence>